<comment type="cofactor">
    <cofactor evidence="1">
        <name>Zn(2+)</name>
        <dbReference type="ChEBI" id="CHEBI:29105"/>
    </cofactor>
</comment>
<dbReference type="AlphaFoldDB" id="A0AB39EY71"/>
<dbReference type="InterPro" id="IPR055438">
    <property type="entry name" value="AstE_AspA_cat"/>
</dbReference>
<dbReference type="GO" id="GO:0046872">
    <property type="term" value="F:metal ion binding"/>
    <property type="evidence" value="ECO:0007669"/>
    <property type="project" value="UniProtKB-KW"/>
</dbReference>
<dbReference type="InterPro" id="IPR043795">
    <property type="entry name" value="N-alpha-Ac-DABA-like"/>
</dbReference>
<dbReference type="EMBL" id="CP158262">
    <property type="protein sequence ID" value="XDJ70373.1"/>
    <property type="molecule type" value="Genomic_DNA"/>
</dbReference>
<dbReference type="PANTHER" id="PTHR37326">
    <property type="entry name" value="BLL3975 PROTEIN"/>
    <property type="match status" value="1"/>
</dbReference>
<dbReference type="GO" id="GO:0016788">
    <property type="term" value="F:hydrolase activity, acting on ester bonds"/>
    <property type="evidence" value="ECO:0007669"/>
    <property type="project" value="InterPro"/>
</dbReference>
<dbReference type="NCBIfam" id="TIGR02994">
    <property type="entry name" value="ectoine_eutE"/>
    <property type="match status" value="1"/>
</dbReference>
<evidence type="ECO:0000313" key="6">
    <source>
        <dbReference type="EMBL" id="XDJ48419.1"/>
    </source>
</evidence>
<evidence type="ECO:0000313" key="7">
    <source>
        <dbReference type="EMBL" id="XDJ50896.1"/>
    </source>
</evidence>
<dbReference type="EC" id="3.5.1.125" evidence="8"/>
<keyword evidence="2" id="KW-0479">Metal-binding</keyword>
<dbReference type="InterPro" id="IPR014336">
    <property type="entry name" value="DoeB"/>
</dbReference>
<keyword evidence="4" id="KW-0862">Zinc</keyword>
<sequence length="346" mass="36653">MRDSLIKPTVDFAREGVQHGFLKLPYSSDDSAWGAIRIPLTVVRHGQGPTVLLTGGNHGDEYEGPVALVKLARSLKANQVSGCVIIVPFLNYPAFKAGRRTSPIDGGNLNRLFPGNPAGSVTEKIADYVERHLLPMADFVLDIHSGGKTLDFLPFAAIHLLDDKRQQAACEAAMLAFGAPYAMKILELDSVGMLDTAAEAQGKVFVSTELGGGGSTTAASVAITDRGVRRFLVHAGVCGGRLAPLPPSVLLEMPEDACYTHCEADGLLEMTRDLGQAVRRGDIIARVYDSTRTGGAVQVYRAALDGVLAARHFPGLVKSSDTIAVVARVAQAPESGPARQSGKVSR</sequence>
<dbReference type="EMBL" id="CP158254">
    <property type="protein sequence ID" value="XDJ48419.1"/>
    <property type="molecule type" value="Genomic_DNA"/>
</dbReference>
<evidence type="ECO:0000256" key="2">
    <source>
        <dbReference type="ARBA" id="ARBA00022723"/>
    </source>
</evidence>
<dbReference type="EMBL" id="CP158267">
    <property type="protein sequence ID" value="XDJ79995.1"/>
    <property type="molecule type" value="Genomic_DNA"/>
</dbReference>
<dbReference type="RefSeq" id="WP_368640542.1">
    <property type="nucleotide sequence ID" value="NZ_CP158254.1"/>
</dbReference>
<dbReference type="Gene3D" id="3.40.630.10">
    <property type="entry name" value="Zn peptidases"/>
    <property type="match status" value="1"/>
</dbReference>
<dbReference type="GO" id="GO:0016811">
    <property type="term" value="F:hydrolase activity, acting on carbon-nitrogen (but not peptide) bonds, in linear amides"/>
    <property type="evidence" value="ECO:0007669"/>
    <property type="project" value="InterPro"/>
</dbReference>
<dbReference type="EMBL" id="CP158255">
    <property type="protein sequence ID" value="XDJ50896.1"/>
    <property type="molecule type" value="Genomic_DNA"/>
</dbReference>
<dbReference type="PANTHER" id="PTHR37326:SF1">
    <property type="entry name" value="BLL3975 PROTEIN"/>
    <property type="match status" value="1"/>
</dbReference>
<protein>
    <submittedName>
        <fullName evidence="8">N(2)-acetyl-L-2,4-diaminobutanoate deacetylase DoeB</fullName>
        <ecNumber evidence="8">3.5.1.125</ecNumber>
    </submittedName>
</protein>
<dbReference type="Pfam" id="PF24827">
    <property type="entry name" value="AstE_AspA_cat"/>
    <property type="match status" value="1"/>
</dbReference>
<reference evidence="8" key="1">
    <citation type="submission" date="2024-05" db="EMBL/GenBank/DDBJ databases">
        <authorList>
            <person name="Luo Y.-C."/>
            <person name="Nicholds J."/>
            <person name="Mortimer T."/>
            <person name="Maboni G."/>
        </authorList>
    </citation>
    <scope>NUCLEOTIDE SEQUENCE</scope>
    <source>
        <strain evidence="9">141555</strain>
        <strain evidence="8">144863</strain>
        <strain evidence="7">151108</strain>
        <strain evidence="6">151836</strain>
    </source>
</reference>
<name>A0AB39EY71_9BURK</name>
<evidence type="ECO:0000256" key="4">
    <source>
        <dbReference type="ARBA" id="ARBA00022833"/>
    </source>
</evidence>
<dbReference type="PIRSF" id="PIRSF039012">
    <property type="entry name" value="ASP"/>
    <property type="match status" value="1"/>
</dbReference>
<dbReference type="InterPro" id="IPR053138">
    <property type="entry name" value="N-alpha-Ac-DABA_deacetylase"/>
</dbReference>
<evidence type="ECO:0000313" key="9">
    <source>
        <dbReference type="EMBL" id="XDJ79995.1"/>
    </source>
</evidence>
<dbReference type="SUPFAM" id="SSF53187">
    <property type="entry name" value="Zn-dependent exopeptidases"/>
    <property type="match status" value="1"/>
</dbReference>
<evidence type="ECO:0000256" key="1">
    <source>
        <dbReference type="ARBA" id="ARBA00001947"/>
    </source>
</evidence>
<accession>A0AB39EY71</accession>
<gene>
    <name evidence="8" type="primary">doeB</name>
    <name evidence="8" type="ORF">ABRY94_06205</name>
    <name evidence="6" type="ORF">ABRZ04_04960</name>
    <name evidence="9" type="ORF">ABRZ07_00315</name>
    <name evidence="7" type="ORF">ABRZ09_03300</name>
</gene>
<feature type="domain" description="Succinylglutamate desuccinylase/Aspartoacylase catalytic" evidence="5">
    <location>
        <begin position="47"/>
        <end position="234"/>
    </location>
</feature>
<dbReference type="CDD" id="cd06252">
    <property type="entry name" value="M14_ASTE_ASPA-like"/>
    <property type="match status" value="1"/>
</dbReference>
<evidence type="ECO:0000313" key="8">
    <source>
        <dbReference type="EMBL" id="XDJ70373.1"/>
    </source>
</evidence>
<keyword evidence="3 8" id="KW-0378">Hydrolase</keyword>
<evidence type="ECO:0000259" key="5">
    <source>
        <dbReference type="Pfam" id="PF24827"/>
    </source>
</evidence>
<proteinExistence type="predicted"/>
<evidence type="ECO:0000256" key="3">
    <source>
        <dbReference type="ARBA" id="ARBA00022801"/>
    </source>
</evidence>
<organism evidence="8">
    <name type="scientific">Castellaniella ginsengisoli</name>
    <dbReference type="NCBI Taxonomy" id="546114"/>
    <lineage>
        <taxon>Bacteria</taxon>
        <taxon>Pseudomonadati</taxon>
        <taxon>Pseudomonadota</taxon>
        <taxon>Betaproteobacteria</taxon>
        <taxon>Burkholderiales</taxon>
        <taxon>Alcaligenaceae</taxon>
        <taxon>Castellaniella</taxon>
    </lineage>
</organism>